<keyword evidence="2" id="KW-0812">Transmembrane</keyword>
<dbReference type="Proteomes" id="UP000823910">
    <property type="component" value="Unassembled WGS sequence"/>
</dbReference>
<evidence type="ECO:0000313" key="5">
    <source>
        <dbReference type="EMBL" id="HJC06577.1"/>
    </source>
</evidence>
<comment type="caution">
    <text evidence="5">The sequence shown here is derived from an EMBL/GenBank/DDBJ whole genome shotgun (WGS) entry which is preliminary data.</text>
</comment>
<accession>A0A9D2SIF6</accession>
<name>A0A9D2SIF6_9FIRM</name>
<evidence type="ECO:0000259" key="3">
    <source>
        <dbReference type="SMART" id="SM00331"/>
    </source>
</evidence>
<dbReference type="EMBL" id="DWWT01000054">
    <property type="protein sequence ID" value="HJC06577.1"/>
    <property type="molecule type" value="Genomic_DNA"/>
</dbReference>
<evidence type="ECO:0000259" key="4">
    <source>
        <dbReference type="SMART" id="SM00332"/>
    </source>
</evidence>
<gene>
    <name evidence="5" type="ORF">H9704_10565</name>
</gene>
<protein>
    <recommendedName>
        <fullName evidence="3 4">PPM-type phosphatase domain-containing protein</fullName>
    </recommendedName>
</protein>
<organism evidence="5 6">
    <name type="scientific">Candidatus Enterocloster excrementipullorum</name>
    <dbReference type="NCBI Taxonomy" id="2838559"/>
    <lineage>
        <taxon>Bacteria</taxon>
        <taxon>Bacillati</taxon>
        <taxon>Bacillota</taxon>
        <taxon>Clostridia</taxon>
        <taxon>Lachnospirales</taxon>
        <taxon>Lachnospiraceae</taxon>
        <taxon>Enterocloster</taxon>
    </lineage>
</organism>
<dbReference type="InterPro" id="IPR019734">
    <property type="entry name" value="TPR_rpt"/>
</dbReference>
<proteinExistence type="predicted"/>
<reference evidence="5" key="2">
    <citation type="submission" date="2021-04" db="EMBL/GenBank/DDBJ databases">
        <authorList>
            <person name="Gilroy R."/>
        </authorList>
    </citation>
    <scope>NUCLEOTIDE SEQUENCE</scope>
    <source>
        <strain evidence="5">CHK180-15479</strain>
    </source>
</reference>
<dbReference type="Gene3D" id="3.60.40.10">
    <property type="entry name" value="PPM-type phosphatase domain"/>
    <property type="match status" value="1"/>
</dbReference>
<feature type="compositionally biased region" description="Low complexity" evidence="1">
    <location>
        <begin position="541"/>
        <end position="563"/>
    </location>
</feature>
<feature type="domain" description="PPM-type phosphatase" evidence="4">
    <location>
        <begin position="15"/>
        <end position="239"/>
    </location>
</feature>
<keyword evidence="2" id="KW-0472">Membrane</keyword>
<feature type="domain" description="PPM-type phosphatase" evidence="3">
    <location>
        <begin position="3"/>
        <end position="241"/>
    </location>
</feature>
<feature type="transmembrane region" description="Helical" evidence="2">
    <location>
        <begin position="257"/>
        <end position="277"/>
    </location>
</feature>
<dbReference type="SMART" id="SM00332">
    <property type="entry name" value="PP2Cc"/>
    <property type="match status" value="1"/>
</dbReference>
<evidence type="ECO:0000256" key="2">
    <source>
        <dbReference type="SAM" id="Phobius"/>
    </source>
</evidence>
<dbReference type="AlphaFoldDB" id="A0A9D2SIF6"/>
<dbReference type="InterPro" id="IPR036457">
    <property type="entry name" value="PPM-type-like_dom_sf"/>
</dbReference>
<dbReference type="SMART" id="SM00028">
    <property type="entry name" value="TPR"/>
    <property type="match status" value="2"/>
</dbReference>
<evidence type="ECO:0000256" key="1">
    <source>
        <dbReference type="SAM" id="MobiDB-lite"/>
    </source>
</evidence>
<reference evidence="5" key="1">
    <citation type="journal article" date="2021" name="PeerJ">
        <title>Extensive microbial diversity within the chicken gut microbiome revealed by metagenomics and culture.</title>
        <authorList>
            <person name="Gilroy R."/>
            <person name="Ravi A."/>
            <person name="Getino M."/>
            <person name="Pursley I."/>
            <person name="Horton D.L."/>
            <person name="Alikhan N.F."/>
            <person name="Baker D."/>
            <person name="Gharbi K."/>
            <person name="Hall N."/>
            <person name="Watson M."/>
            <person name="Adriaenssens E.M."/>
            <person name="Foster-Nyarko E."/>
            <person name="Jarju S."/>
            <person name="Secka A."/>
            <person name="Antonio M."/>
            <person name="Oren A."/>
            <person name="Chaudhuri R.R."/>
            <person name="La Ragione R."/>
            <person name="Hildebrand F."/>
            <person name="Pallen M.J."/>
        </authorList>
    </citation>
    <scope>NUCLEOTIDE SEQUENCE</scope>
    <source>
        <strain evidence="5">CHK180-15479</strain>
    </source>
</reference>
<feature type="region of interest" description="Disordered" evidence="1">
    <location>
        <begin position="447"/>
        <end position="486"/>
    </location>
</feature>
<dbReference type="SMART" id="SM00331">
    <property type="entry name" value="PP2C_SIG"/>
    <property type="match status" value="1"/>
</dbReference>
<sequence>MRRINSDFRTKFISEEGQKLANRDYFGYVEMDDFACYVLADSLDGETAADSAQVVVESIIRSFGEGPTLSRRRLNRYIQEAHRELRSMRGGMHLKASVVLAVTDYRSMRCCHVGNCRLYLLRNSRFLLKTRDQSLARNLLDEGKIPLDAAAAHEERNNLYSYLGGRERPKPVISKKLRLEDGDILELMTRGVWENCTDAELLEASQDAKEPEEILNRAEDRILGRQEERAIDNYSLAVTFVDKIYRSPKKKVSLRQVLMVAIPLILLVGGISLALFLRHRSRVEKETSLAQAMESGETYLRYDNYAKAAEEYRTAKSLSQELKEEETGREADQYIKLAEQIILADEAMGAEEYQKAQELYLTARELSAEAGNVGKNYIDDRLEETKNYMEVYDLIELGAQKEKNGNLEGAAQAYGEARDMAASLYYGAGKEEALARQAAVEEELDAAAAEQKAAEEEAQAEAQAAAAKERESQAAEQELENQQKANDQQNAIDLENKGNEFLAQGQYESAVTYYRTAQAIYIRLELAELADGLNAKIEAARAGAAAEQAAAQAEQEALNQGALSQVPPGQGISGQEENPPGPGGGAP</sequence>
<evidence type="ECO:0000313" key="6">
    <source>
        <dbReference type="Proteomes" id="UP000823910"/>
    </source>
</evidence>
<feature type="region of interest" description="Disordered" evidence="1">
    <location>
        <begin position="541"/>
        <end position="587"/>
    </location>
</feature>
<dbReference type="SUPFAM" id="SSF81606">
    <property type="entry name" value="PP2C-like"/>
    <property type="match status" value="1"/>
</dbReference>
<keyword evidence="2" id="KW-1133">Transmembrane helix</keyword>
<dbReference type="InterPro" id="IPR001932">
    <property type="entry name" value="PPM-type_phosphatase-like_dom"/>
</dbReference>